<protein>
    <submittedName>
        <fullName evidence="1">Uncharacterized protein</fullName>
    </submittedName>
</protein>
<dbReference type="EMBL" id="MN739312">
    <property type="protein sequence ID" value="QHS98175.1"/>
    <property type="molecule type" value="Genomic_DNA"/>
</dbReference>
<organism evidence="1">
    <name type="scientific">viral metagenome</name>
    <dbReference type="NCBI Taxonomy" id="1070528"/>
    <lineage>
        <taxon>unclassified sequences</taxon>
        <taxon>metagenomes</taxon>
        <taxon>organismal metagenomes</taxon>
    </lineage>
</organism>
<proteinExistence type="predicted"/>
<dbReference type="AlphaFoldDB" id="A0A6C0C0I7"/>
<evidence type="ECO:0000313" key="1">
    <source>
        <dbReference type="EMBL" id="QHS98175.1"/>
    </source>
</evidence>
<name>A0A6C0C0I7_9ZZZZ</name>
<accession>A0A6C0C0I7</accession>
<reference evidence="1" key="1">
    <citation type="journal article" date="2020" name="Nature">
        <title>Giant virus diversity and host interactions through global metagenomics.</title>
        <authorList>
            <person name="Schulz F."/>
            <person name="Roux S."/>
            <person name="Paez-Espino D."/>
            <person name="Jungbluth S."/>
            <person name="Walsh D.A."/>
            <person name="Denef V.J."/>
            <person name="McMahon K.D."/>
            <person name="Konstantinidis K.T."/>
            <person name="Eloe-Fadrosh E.A."/>
            <person name="Kyrpides N.C."/>
            <person name="Woyke T."/>
        </authorList>
    </citation>
    <scope>NUCLEOTIDE SEQUENCE</scope>
    <source>
        <strain evidence="1">GVMAG-M-3300020182-84</strain>
    </source>
</reference>
<sequence length="103" mass="12386">MNVSNNENEILQQFDNEVLQWFRNNNVNVSNNENEISEWFRNLSHPHRIWWMQTFQDMMNNEGNNQQNTISPDNLYIQSSPSAIRGIFEVPIYDNNDNYIYNN</sequence>